<organism evidence="4 5">
    <name type="scientific">Acacia crassicarpa</name>
    <name type="common">northern wattle</name>
    <dbReference type="NCBI Taxonomy" id="499986"/>
    <lineage>
        <taxon>Eukaryota</taxon>
        <taxon>Viridiplantae</taxon>
        <taxon>Streptophyta</taxon>
        <taxon>Embryophyta</taxon>
        <taxon>Tracheophyta</taxon>
        <taxon>Spermatophyta</taxon>
        <taxon>Magnoliopsida</taxon>
        <taxon>eudicotyledons</taxon>
        <taxon>Gunneridae</taxon>
        <taxon>Pentapetalae</taxon>
        <taxon>rosids</taxon>
        <taxon>fabids</taxon>
        <taxon>Fabales</taxon>
        <taxon>Fabaceae</taxon>
        <taxon>Caesalpinioideae</taxon>
        <taxon>mimosoid clade</taxon>
        <taxon>Acacieae</taxon>
        <taxon>Acacia</taxon>
    </lineage>
</organism>
<dbReference type="CDD" id="cd00593">
    <property type="entry name" value="RIBOc"/>
    <property type="match status" value="1"/>
</dbReference>
<dbReference type="GO" id="GO:0030422">
    <property type="term" value="P:siRNA processing"/>
    <property type="evidence" value="ECO:0007669"/>
    <property type="project" value="TreeGrafter"/>
</dbReference>
<dbReference type="EMBL" id="JAWXYG010000004">
    <property type="protein sequence ID" value="KAK4276002.1"/>
    <property type="molecule type" value="Genomic_DNA"/>
</dbReference>
<dbReference type="GO" id="GO:0004525">
    <property type="term" value="F:ribonuclease III activity"/>
    <property type="evidence" value="ECO:0007669"/>
    <property type="project" value="InterPro"/>
</dbReference>
<dbReference type="PROSITE" id="PS50142">
    <property type="entry name" value="RNASE_3_2"/>
    <property type="match status" value="1"/>
</dbReference>
<dbReference type="GO" id="GO:0005737">
    <property type="term" value="C:cytoplasm"/>
    <property type="evidence" value="ECO:0007669"/>
    <property type="project" value="TreeGrafter"/>
</dbReference>
<protein>
    <recommendedName>
        <fullName evidence="3">RNase III domain-containing protein</fullName>
    </recommendedName>
</protein>
<dbReference type="InterPro" id="IPR000999">
    <property type="entry name" value="RNase_III_dom"/>
</dbReference>
<accession>A0AAE1JX29</accession>
<keyword evidence="2" id="KW-0694">RNA-binding</keyword>
<proteinExistence type="predicted"/>
<evidence type="ECO:0000313" key="5">
    <source>
        <dbReference type="Proteomes" id="UP001293593"/>
    </source>
</evidence>
<feature type="domain" description="RNase III" evidence="3">
    <location>
        <begin position="1"/>
        <end position="126"/>
    </location>
</feature>
<sequence>MMIMIMIIYEAETKYFSFKRLEFLGDAVLNFLVTKEQFFSYPDFSSGELTRLRAANVDTEKLARVAVKHELCCYLRHKSPLLEEQIDEFMKEILEYPIHSNGLIDVPKGQAKLVESIIGAIFIDSHSNINIVWQVFRPLLEPMINAETLKTHPVTELHQVLQKHNLEPQFVDSWKDSMAVEVLVDDQLVGKGICGSKKEIAKNRAALNALQNIQTILSTKDNSTSNDNTKD</sequence>
<dbReference type="Pfam" id="PF00035">
    <property type="entry name" value="dsrm"/>
    <property type="match status" value="1"/>
</dbReference>
<evidence type="ECO:0000256" key="1">
    <source>
        <dbReference type="ARBA" id="ARBA00022801"/>
    </source>
</evidence>
<evidence type="ECO:0000313" key="4">
    <source>
        <dbReference type="EMBL" id="KAK4276002.1"/>
    </source>
</evidence>
<dbReference type="PANTHER" id="PTHR14950:SF54">
    <property type="entry name" value="RNASE II-LIKE 1"/>
    <property type="match status" value="1"/>
</dbReference>
<dbReference type="InterPro" id="IPR036389">
    <property type="entry name" value="RNase_III_sf"/>
</dbReference>
<dbReference type="GO" id="GO:0003723">
    <property type="term" value="F:RNA binding"/>
    <property type="evidence" value="ECO:0007669"/>
    <property type="project" value="UniProtKB-KW"/>
</dbReference>
<keyword evidence="5" id="KW-1185">Reference proteome</keyword>
<dbReference type="PANTHER" id="PTHR14950">
    <property type="entry name" value="DICER-RELATED"/>
    <property type="match status" value="1"/>
</dbReference>
<dbReference type="InterPro" id="IPR014720">
    <property type="entry name" value="dsRBD_dom"/>
</dbReference>
<gene>
    <name evidence="4" type="ORF">QN277_019005</name>
</gene>
<dbReference type="Pfam" id="PF00636">
    <property type="entry name" value="Ribonuclease_3"/>
    <property type="match status" value="1"/>
</dbReference>
<evidence type="ECO:0000259" key="3">
    <source>
        <dbReference type="PROSITE" id="PS50142"/>
    </source>
</evidence>
<dbReference type="AlphaFoldDB" id="A0AAE1JX29"/>
<dbReference type="Proteomes" id="UP001293593">
    <property type="component" value="Unassembled WGS sequence"/>
</dbReference>
<dbReference type="SMART" id="SM00535">
    <property type="entry name" value="RIBOc"/>
    <property type="match status" value="1"/>
</dbReference>
<dbReference type="SUPFAM" id="SSF54768">
    <property type="entry name" value="dsRNA-binding domain-like"/>
    <property type="match status" value="1"/>
</dbReference>
<reference evidence="4" key="1">
    <citation type="submission" date="2023-10" db="EMBL/GenBank/DDBJ databases">
        <title>Chromosome-level genome of the transformable northern wattle, Acacia crassicarpa.</title>
        <authorList>
            <person name="Massaro I."/>
            <person name="Sinha N.R."/>
            <person name="Poethig S."/>
            <person name="Leichty A.R."/>
        </authorList>
    </citation>
    <scope>NUCLEOTIDE SEQUENCE</scope>
    <source>
        <strain evidence="4">Acra3RX</strain>
        <tissue evidence="4">Leaf</tissue>
    </source>
</reference>
<dbReference type="SUPFAM" id="SSF69065">
    <property type="entry name" value="RNase III domain-like"/>
    <property type="match status" value="1"/>
</dbReference>
<comment type="caution">
    <text evidence="4">The sequence shown here is derived from an EMBL/GenBank/DDBJ whole genome shotgun (WGS) entry which is preliminary data.</text>
</comment>
<name>A0AAE1JX29_9FABA</name>
<dbReference type="Gene3D" id="1.10.1520.10">
    <property type="entry name" value="Ribonuclease III domain"/>
    <property type="match status" value="1"/>
</dbReference>
<evidence type="ECO:0000256" key="2">
    <source>
        <dbReference type="ARBA" id="ARBA00022884"/>
    </source>
</evidence>
<dbReference type="GO" id="GO:0005634">
    <property type="term" value="C:nucleus"/>
    <property type="evidence" value="ECO:0007669"/>
    <property type="project" value="TreeGrafter"/>
</dbReference>
<dbReference type="Gene3D" id="3.30.160.20">
    <property type="match status" value="1"/>
</dbReference>
<dbReference type="SMART" id="SM00358">
    <property type="entry name" value="DSRM"/>
    <property type="match status" value="1"/>
</dbReference>
<keyword evidence="1" id="KW-0378">Hydrolase</keyword>